<evidence type="ECO:0000313" key="2">
    <source>
        <dbReference type="EMBL" id="WDG07094.1"/>
    </source>
</evidence>
<keyword evidence="1" id="KW-0732">Signal</keyword>
<dbReference type="AlphaFoldDB" id="A0AAQ3AXE8"/>
<feature type="chain" id="PRO_5042901807" description="MatB fimbrillin" evidence="1">
    <location>
        <begin position="24"/>
        <end position="193"/>
    </location>
</feature>
<dbReference type="Proteomes" id="UP001219537">
    <property type="component" value="Chromosome 1"/>
</dbReference>
<proteinExistence type="predicted"/>
<organism evidence="2 3">
    <name type="scientific">Vibrio campbellii</name>
    <dbReference type="NCBI Taxonomy" id="680"/>
    <lineage>
        <taxon>Bacteria</taxon>
        <taxon>Pseudomonadati</taxon>
        <taxon>Pseudomonadota</taxon>
        <taxon>Gammaproteobacteria</taxon>
        <taxon>Vibrionales</taxon>
        <taxon>Vibrionaceae</taxon>
        <taxon>Vibrio</taxon>
    </lineage>
</organism>
<reference evidence="2" key="1">
    <citation type="submission" date="2023-02" db="EMBL/GenBank/DDBJ databases">
        <title>Isolation, identification, and genome analysis of Vibrio campbellii in the Penaeus vannamei larvae stage.</title>
        <authorList>
            <person name="Huang T."/>
            <person name="Zhang B."/>
        </authorList>
    </citation>
    <scope>NUCLEOTIDE SEQUENCE</scope>
    <source>
        <strain evidence="2">20220413_1</strain>
    </source>
</reference>
<evidence type="ECO:0000256" key="1">
    <source>
        <dbReference type="SAM" id="SignalP"/>
    </source>
</evidence>
<feature type="signal peptide" evidence="1">
    <location>
        <begin position="1"/>
        <end position="23"/>
    </location>
</feature>
<dbReference type="RefSeq" id="WP_052127666.1">
    <property type="nucleotide sequence ID" value="NZ_CP117988.1"/>
</dbReference>
<protein>
    <recommendedName>
        <fullName evidence="4">MatB fimbrillin</fullName>
    </recommendedName>
</protein>
<evidence type="ECO:0008006" key="4">
    <source>
        <dbReference type="Google" id="ProtNLM"/>
    </source>
</evidence>
<gene>
    <name evidence="2" type="ORF">PUN50_10065</name>
</gene>
<name>A0AAQ3AXE8_9VIBR</name>
<evidence type="ECO:0000313" key="3">
    <source>
        <dbReference type="Proteomes" id="UP001219537"/>
    </source>
</evidence>
<accession>A0AAQ3AXE8</accession>
<dbReference type="EMBL" id="CP117988">
    <property type="protein sequence ID" value="WDG07094.1"/>
    <property type="molecule type" value="Genomic_DNA"/>
</dbReference>
<sequence length="193" mass="19392">MMKKTVLAVAAVASLGMANTVLAATEEVGQAIFQWVGTVPAPSEARPGYWIVSADGGSVLSATDGVMVFDNKAGEVVLTSASTFGFKVVRDAELADGAFNPALDKEGVPYKATLGSIKAGKGGLVSAGGDHGYFAVTSGTTALSTSTPLNFAANQVATISLAPATPGSTFDMASANDIWAVQASLALTTDTAL</sequence>